<feature type="binding site" evidence="10">
    <location>
        <position position="234"/>
    </location>
    <ligand>
        <name>Mn(2+)</name>
        <dbReference type="ChEBI" id="CHEBI:29035"/>
        <label>2</label>
    </ligand>
</feature>
<evidence type="ECO:0000256" key="8">
    <source>
        <dbReference type="ARBA" id="ARBA00047391"/>
    </source>
</evidence>
<comment type="caution">
    <text evidence="14">The sequence shown here is derived from an EMBL/GenBank/DDBJ whole genome shotgun (WGS) entry which is preliminary data.</text>
</comment>
<dbReference type="Proteomes" id="UP000481252">
    <property type="component" value="Unassembled WGS sequence"/>
</dbReference>
<dbReference type="InterPro" id="IPR023696">
    <property type="entry name" value="Ureohydrolase_dom_sf"/>
</dbReference>
<evidence type="ECO:0000256" key="7">
    <source>
        <dbReference type="ARBA" id="ARBA00023211"/>
    </source>
</evidence>
<evidence type="ECO:0000313" key="14">
    <source>
        <dbReference type="EMBL" id="NGN41110.1"/>
    </source>
</evidence>
<dbReference type="PROSITE" id="PS51409">
    <property type="entry name" value="ARGINASE_2"/>
    <property type="match status" value="1"/>
</dbReference>
<dbReference type="CDD" id="cd09989">
    <property type="entry name" value="Arginase"/>
    <property type="match status" value="1"/>
</dbReference>
<evidence type="ECO:0000256" key="12">
    <source>
        <dbReference type="RuleBase" id="RU003684"/>
    </source>
</evidence>
<dbReference type="GO" id="GO:0006525">
    <property type="term" value="P:arginine metabolic process"/>
    <property type="evidence" value="ECO:0007669"/>
    <property type="project" value="UniProtKB-KW"/>
</dbReference>
<proteinExistence type="inferred from homology"/>
<dbReference type="PRINTS" id="PR00116">
    <property type="entry name" value="ARGINASE"/>
</dbReference>
<comment type="similarity">
    <text evidence="11 12">Belongs to the arginase family.</text>
</comment>
<keyword evidence="4 13" id="KW-0056">Arginine metabolism</keyword>
<evidence type="ECO:0000256" key="4">
    <source>
        <dbReference type="ARBA" id="ARBA00022503"/>
    </source>
</evidence>
<feature type="binding site" evidence="10">
    <location>
        <position position="232"/>
    </location>
    <ligand>
        <name>Mn(2+)</name>
        <dbReference type="ChEBI" id="CHEBI:29035"/>
        <label>2</label>
    </ligand>
</feature>
<evidence type="ECO:0000256" key="10">
    <source>
        <dbReference type="PIRSR" id="PIRSR036979-1"/>
    </source>
</evidence>
<dbReference type="EMBL" id="JAAKZG010000003">
    <property type="protein sequence ID" value="NGN41110.1"/>
    <property type="molecule type" value="Genomic_DNA"/>
</dbReference>
<evidence type="ECO:0000256" key="2">
    <source>
        <dbReference type="ARBA" id="ARBA00012168"/>
    </source>
</evidence>
<dbReference type="RefSeq" id="WP_165116805.1">
    <property type="nucleotide sequence ID" value="NZ_JAAKZG010000003.1"/>
</dbReference>
<dbReference type="Pfam" id="PF00491">
    <property type="entry name" value="Arginase"/>
    <property type="match status" value="1"/>
</dbReference>
<dbReference type="InterPro" id="IPR006035">
    <property type="entry name" value="Ureohydrolase"/>
</dbReference>
<dbReference type="GO" id="GO:0000050">
    <property type="term" value="P:urea cycle"/>
    <property type="evidence" value="ECO:0007669"/>
    <property type="project" value="UniProtKB-UniPathway"/>
</dbReference>
<evidence type="ECO:0000256" key="11">
    <source>
        <dbReference type="PROSITE-ProRule" id="PRU00742"/>
    </source>
</evidence>
<evidence type="ECO:0000256" key="5">
    <source>
        <dbReference type="ARBA" id="ARBA00022723"/>
    </source>
</evidence>
<dbReference type="UniPathway" id="UPA00158">
    <property type="reaction ID" value="UER00270"/>
</dbReference>
<name>A0A7C9VBF0_9HYPH</name>
<evidence type="ECO:0000313" key="15">
    <source>
        <dbReference type="Proteomes" id="UP000481252"/>
    </source>
</evidence>
<dbReference type="PROSITE" id="PS01053">
    <property type="entry name" value="ARGINASE_1"/>
    <property type="match status" value="1"/>
</dbReference>
<comment type="pathway">
    <text evidence="1">Nitrogen metabolism; urea cycle; L-ornithine and urea from L-arginine: step 1/1.</text>
</comment>
<dbReference type="Gene3D" id="3.40.800.10">
    <property type="entry name" value="Ureohydrolase domain"/>
    <property type="match status" value="1"/>
</dbReference>
<feature type="binding site" evidence="10">
    <location>
        <position position="102"/>
    </location>
    <ligand>
        <name>Mn(2+)</name>
        <dbReference type="ChEBI" id="CHEBI:29035"/>
        <label>1</label>
    </ligand>
</feature>
<dbReference type="GO" id="GO:0004053">
    <property type="term" value="F:arginase activity"/>
    <property type="evidence" value="ECO:0007669"/>
    <property type="project" value="UniProtKB-UniRule"/>
</dbReference>
<dbReference type="GO" id="GO:0005737">
    <property type="term" value="C:cytoplasm"/>
    <property type="evidence" value="ECO:0007669"/>
    <property type="project" value="TreeGrafter"/>
</dbReference>
<comment type="catalytic activity">
    <reaction evidence="8 13">
        <text>L-arginine + H2O = urea + L-ornithine</text>
        <dbReference type="Rhea" id="RHEA:20569"/>
        <dbReference type="ChEBI" id="CHEBI:15377"/>
        <dbReference type="ChEBI" id="CHEBI:16199"/>
        <dbReference type="ChEBI" id="CHEBI:32682"/>
        <dbReference type="ChEBI" id="CHEBI:46911"/>
        <dbReference type="EC" id="3.5.3.1"/>
    </reaction>
</comment>
<evidence type="ECO:0000256" key="6">
    <source>
        <dbReference type="ARBA" id="ARBA00022801"/>
    </source>
</evidence>
<organism evidence="14 15">
    <name type="scientific">Mesorhizobium zhangyense</name>
    <dbReference type="NCBI Taxonomy" id="1776730"/>
    <lineage>
        <taxon>Bacteria</taxon>
        <taxon>Pseudomonadati</taxon>
        <taxon>Pseudomonadota</taxon>
        <taxon>Alphaproteobacteria</taxon>
        <taxon>Hyphomicrobiales</taxon>
        <taxon>Phyllobacteriaceae</taxon>
        <taxon>Mesorhizobium</taxon>
    </lineage>
</organism>
<dbReference type="EC" id="3.5.3.1" evidence="2 9"/>
<dbReference type="InterPro" id="IPR014033">
    <property type="entry name" value="Arginase"/>
</dbReference>
<dbReference type="PANTHER" id="PTHR43782:SF3">
    <property type="entry name" value="ARGINASE"/>
    <property type="match status" value="1"/>
</dbReference>
<dbReference type="PIRSF" id="PIRSF036979">
    <property type="entry name" value="Arginase"/>
    <property type="match status" value="1"/>
</dbReference>
<protein>
    <recommendedName>
        <fullName evidence="3 9">Arginase</fullName>
        <ecNumber evidence="2 9">3.5.3.1</ecNumber>
    </recommendedName>
</protein>
<dbReference type="FunFam" id="3.40.800.10:FF:000012">
    <property type="entry name" value="Arginase"/>
    <property type="match status" value="1"/>
</dbReference>
<keyword evidence="7 10" id="KW-0464">Manganese</keyword>
<gene>
    <name evidence="14" type="primary">rocF</name>
    <name evidence="14" type="ORF">G6N74_08540</name>
</gene>
<feature type="binding site" evidence="10">
    <location>
        <position position="131"/>
    </location>
    <ligand>
        <name>Mn(2+)</name>
        <dbReference type="ChEBI" id="CHEBI:29035"/>
        <label>1</label>
    </ligand>
</feature>
<dbReference type="NCBIfam" id="TIGR01229">
    <property type="entry name" value="rocF_arginase"/>
    <property type="match status" value="1"/>
</dbReference>
<accession>A0A7C9VBF0</accession>
<evidence type="ECO:0000256" key="1">
    <source>
        <dbReference type="ARBA" id="ARBA00005098"/>
    </source>
</evidence>
<keyword evidence="6 12" id="KW-0378">Hydrolase</keyword>
<dbReference type="PANTHER" id="PTHR43782">
    <property type="entry name" value="ARGINASE"/>
    <property type="match status" value="1"/>
</dbReference>
<comment type="cofactor">
    <cofactor evidence="10 13">
        <name>Mn(2+)</name>
        <dbReference type="ChEBI" id="CHEBI:29035"/>
    </cofactor>
    <text evidence="10 13">Binds 2 manganese ions per subunit.</text>
</comment>
<keyword evidence="5 10" id="KW-0479">Metal-binding</keyword>
<evidence type="ECO:0000256" key="3">
    <source>
        <dbReference type="ARBA" id="ARBA00018123"/>
    </source>
</evidence>
<reference evidence="14 15" key="1">
    <citation type="submission" date="2020-02" db="EMBL/GenBank/DDBJ databases">
        <title>Genome sequence of the type strain CGMCC 1.15528 of Mesorhizobium zhangyense.</title>
        <authorList>
            <person name="Gao J."/>
            <person name="Sun J."/>
        </authorList>
    </citation>
    <scope>NUCLEOTIDE SEQUENCE [LARGE SCALE GENOMIC DNA]</scope>
    <source>
        <strain evidence="14 15">CGMCC 1.15528</strain>
    </source>
</reference>
<dbReference type="GO" id="GO:0030145">
    <property type="term" value="F:manganese ion binding"/>
    <property type="evidence" value="ECO:0007669"/>
    <property type="project" value="TreeGrafter"/>
</dbReference>
<keyword evidence="15" id="KW-1185">Reference proteome</keyword>
<dbReference type="SUPFAM" id="SSF52768">
    <property type="entry name" value="Arginase/deacetylase"/>
    <property type="match status" value="1"/>
</dbReference>
<feature type="binding site" evidence="10">
    <location>
        <position position="129"/>
    </location>
    <ligand>
        <name>Mn(2+)</name>
        <dbReference type="ChEBI" id="CHEBI:29035"/>
        <label>1</label>
    </ligand>
</feature>
<evidence type="ECO:0000256" key="13">
    <source>
        <dbReference type="RuleBase" id="RU361159"/>
    </source>
</evidence>
<dbReference type="AlphaFoldDB" id="A0A7C9VBF0"/>
<evidence type="ECO:0000256" key="9">
    <source>
        <dbReference type="NCBIfam" id="TIGR01229"/>
    </source>
</evidence>
<dbReference type="InterPro" id="IPR020855">
    <property type="entry name" value="Ureohydrolase_Mn_BS"/>
</dbReference>
<sequence>MLDRLPRNIALFGAPVQEGAGKLGCKMGPDALRVADLPKELASLGHAVTDHGDLTPEPATGLTIPGAALNAEIITGWTRTLDKAAYGALAAGQLPIFLGGDHSLSMGSVSGAARFAAEAGRPLHVLWLDAHSDFNTPLTSPSGNMHGMPVAFFCGRPGMDGILPNDRPLVRPQDVSIYGARSIDHDERRALREAGVNVFDMRVIDERGTGSIMRDILDRVEAENAMLHVSFDVDFLDPDLAPGVGTAVRGGVTYREAHLVMEMLADRGVTTSLDLVELNPFLDDRGKSALLVVELIASLFGRQVFER</sequence>
<feature type="binding site" evidence="10">
    <location>
        <position position="133"/>
    </location>
    <ligand>
        <name>Mn(2+)</name>
        <dbReference type="ChEBI" id="CHEBI:29035"/>
        <label>1</label>
    </ligand>
</feature>